<gene>
    <name evidence="1" type="ORF">GCM10017790_08780</name>
</gene>
<sequence>MSPDEKLAYVVTVMAETGAGPRVDVSLAARIAAMPHPASVLDQLAKYADEVG</sequence>
<name>A0ABQ3L5X4_9PSEU</name>
<keyword evidence="2" id="KW-1185">Reference proteome</keyword>
<proteinExistence type="predicted"/>
<dbReference type="EMBL" id="BNAY01000001">
    <property type="protein sequence ID" value="GHH05169.1"/>
    <property type="molecule type" value="Genomic_DNA"/>
</dbReference>
<dbReference type="RefSeq" id="WP_191251932.1">
    <property type="nucleotide sequence ID" value="NZ_BNAY01000001.1"/>
</dbReference>
<organism evidence="1 2">
    <name type="scientific">Amycolatopsis oliviviridis</name>
    <dbReference type="NCBI Taxonomy" id="1471590"/>
    <lineage>
        <taxon>Bacteria</taxon>
        <taxon>Bacillati</taxon>
        <taxon>Actinomycetota</taxon>
        <taxon>Actinomycetes</taxon>
        <taxon>Pseudonocardiales</taxon>
        <taxon>Pseudonocardiaceae</taxon>
        <taxon>Amycolatopsis</taxon>
    </lineage>
</organism>
<reference evidence="2" key="1">
    <citation type="journal article" date="2019" name="Int. J. Syst. Evol. Microbiol.">
        <title>The Global Catalogue of Microorganisms (GCM) 10K type strain sequencing project: providing services to taxonomists for standard genome sequencing and annotation.</title>
        <authorList>
            <consortium name="The Broad Institute Genomics Platform"/>
            <consortium name="The Broad Institute Genome Sequencing Center for Infectious Disease"/>
            <person name="Wu L."/>
            <person name="Ma J."/>
        </authorList>
    </citation>
    <scope>NUCLEOTIDE SEQUENCE [LARGE SCALE GENOMIC DNA]</scope>
    <source>
        <strain evidence="2">CGMCC 4.7683</strain>
    </source>
</reference>
<evidence type="ECO:0000313" key="2">
    <source>
        <dbReference type="Proteomes" id="UP000635387"/>
    </source>
</evidence>
<dbReference type="Proteomes" id="UP000635387">
    <property type="component" value="Unassembled WGS sequence"/>
</dbReference>
<evidence type="ECO:0000313" key="1">
    <source>
        <dbReference type="EMBL" id="GHH05169.1"/>
    </source>
</evidence>
<accession>A0ABQ3L5X4</accession>
<protein>
    <submittedName>
        <fullName evidence="1">Uncharacterized protein</fullName>
    </submittedName>
</protein>
<comment type="caution">
    <text evidence="1">The sequence shown here is derived from an EMBL/GenBank/DDBJ whole genome shotgun (WGS) entry which is preliminary data.</text>
</comment>